<gene>
    <name evidence="1" type="ORF">MY490_11235</name>
</gene>
<dbReference type="EMBL" id="CP096034">
    <property type="protein sequence ID" value="UPM56366.1"/>
    <property type="molecule type" value="Genomic_DNA"/>
</dbReference>
<dbReference type="RefSeq" id="WP_248269270.1">
    <property type="nucleotide sequence ID" value="NZ_CP096034.1"/>
</dbReference>
<sequence length="117" mass="14085">MDPELYAINVYDENPEKAGTFLVNKAVFKKNYIEMKSIQYSRREIYKIDAHCFDIELGYAKSKLTIGDSIDFETVEEYQSEVREIYALKLINDTGQKNWIYVKKEYWLEYYNKHKEK</sequence>
<evidence type="ECO:0000313" key="2">
    <source>
        <dbReference type="Proteomes" id="UP000830639"/>
    </source>
</evidence>
<dbReference type="Proteomes" id="UP000830639">
    <property type="component" value="Chromosome"/>
</dbReference>
<proteinExistence type="predicted"/>
<keyword evidence="2" id="KW-1185">Reference proteome</keyword>
<name>A0ABY4JR96_9BACI</name>
<evidence type="ECO:0000313" key="1">
    <source>
        <dbReference type="EMBL" id="UPM56366.1"/>
    </source>
</evidence>
<evidence type="ECO:0008006" key="3">
    <source>
        <dbReference type="Google" id="ProtNLM"/>
    </source>
</evidence>
<protein>
    <recommendedName>
        <fullName evidence="3">Gamma-glutamylcyclotransferase AIG2-like domain-containing protein</fullName>
    </recommendedName>
</protein>
<reference evidence="1 2" key="1">
    <citation type="submission" date="2022-04" db="EMBL/GenBank/DDBJ databases">
        <title>Mechanism of arsenic methylation and mitigation arsenic toxicity by Bacillus sp. LH14 from an Arsenic-Contaminated Paddy Soil.</title>
        <authorList>
            <person name="Wang D."/>
        </authorList>
    </citation>
    <scope>NUCLEOTIDE SEQUENCE [LARGE SCALE GENOMIC DNA]</scope>
    <source>
        <strain evidence="1 2">LH14</strain>
    </source>
</reference>
<accession>A0ABY4JR96</accession>
<organism evidence="1 2">
    <name type="scientific">Gottfriedia acidiceleris</name>
    <dbReference type="NCBI Taxonomy" id="371036"/>
    <lineage>
        <taxon>Bacteria</taxon>
        <taxon>Bacillati</taxon>
        <taxon>Bacillota</taxon>
        <taxon>Bacilli</taxon>
        <taxon>Bacillales</taxon>
        <taxon>Bacillaceae</taxon>
        <taxon>Gottfriedia</taxon>
    </lineage>
</organism>